<proteinExistence type="predicted"/>
<comment type="caution">
    <text evidence="1">The sequence shown here is derived from an EMBL/GenBank/DDBJ whole genome shotgun (WGS) entry which is preliminary data.</text>
</comment>
<protein>
    <submittedName>
        <fullName evidence="1">Uncharacterized protein</fullName>
    </submittedName>
</protein>
<dbReference type="Proteomes" id="UP000824533">
    <property type="component" value="Linkage Group LG20"/>
</dbReference>
<keyword evidence="2" id="KW-1185">Reference proteome</keyword>
<accession>A0ACC1CNP9</accession>
<dbReference type="EMBL" id="CM034406">
    <property type="protein sequence ID" value="KAJ0173076.1"/>
    <property type="molecule type" value="Genomic_DNA"/>
</dbReference>
<sequence length="1176" mass="138175">MALSELEGTTLGEKHRAYNKLFKEALETTPTDTNEDGGNDITNLIKIDIACHNRDVEYILNVFKSQDILCVIRAVEKSTWLITDSTYSHIINVSYLQNDLFPEMTSKAKTKLMKHIKLHLKDESRVEEFYNNEANLKLAIKWLPNCSVSFIESNVHKHIDHIEPDMLKRLCKKSFKIFEKIVQGDNRYHIRKLFDSTSFLLCSHPQEYWEVFQRYFENTKGRFNAKKTEVLMKTIPNQIKKNFLKYHQYIDIPTFVQFIKSENVKGFLLEQVNKSEFSKRDRCGYFNIRCFINYDTVKAFVNRIPKNEQFNFVNEVFIDKYLADISESSVEPTSEIFAKIKLRKLVIQDSYIWYEFAPFDVAFRELKVLMSQSNLEEKYSLLYILTKCLRNNLENVRILLTYFNDKHANDPIEKKYDFIKGLMLNTDVLKYDDETWSILDLLFRNMDIYIPIKNDDIMTLNVCIESIIIYKIFKGESVPETVKEKFVFTTFKSHITKLGNEEKAKLFNFLFNHLFIKIENKDITKRTDFDTVVVWLNDILNLLKDWKKELSDYSSIYNKIKEVVKINETCSWNANLSSLYNKNKSWKKIFFEESVILNPGEDVCLNALKHDPQLLTRYSTKVEKLRCNKSLRRMNRKLRIYWPQTLATEWKQGYLTNLNTVVDSHKTLIRNLCAISSLETITDIFNKYIPKDAKINWSETNEMELSMQRNISLNMHLSRPQPHPDMVLGYAKGDYLKYALPSVIAIFYNLNLPQSREHIPKLLNAPVSLQKHGIRFAFMKLNTEELKEICSNVWKNSKNATIRKVLFEFTYKLLCKDKDATDPRPVWELLQSFIDNLTYEEDKNIYKLLPDIEKIPISIKGEYFVKSYKFLQRLLENKQKEKETYQSYINSMTNSVTGIIESLPQEFVIELIQQLLNENFYETMSQYSLLSANFGVIPILTAYILTSKSAEDQCDRYEKLVLPLVKQSCALWEVPDKKFIHTHVEELLRSFSNDLQNIVFSKKTVVPYKIFVDIQSELTKALSLPRNYLLLTKWNLVVAFTKIFNEEFGQCHSCNDWEEFCLTIAPLYGPVCLEYLKKEVAIHFPRIYVLFIKALQGSLHSFIGYGYKADKKIYMSLLTDQNFIPGYLAGINLLKESNYRNKSESEVRELILAHPSVEVIMHFHCVWNSDPLTGEV</sequence>
<gene>
    <name evidence="1" type="ORF">K1T71_011252</name>
</gene>
<evidence type="ECO:0000313" key="2">
    <source>
        <dbReference type="Proteomes" id="UP000824533"/>
    </source>
</evidence>
<organism evidence="1 2">
    <name type="scientific">Dendrolimus kikuchii</name>
    <dbReference type="NCBI Taxonomy" id="765133"/>
    <lineage>
        <taxon>Eukaryota</taxon>
        <taxon>Metazoa</taxon>
        <taxon>Ecdysozoa</taxon>
        <taxon>Arthropoda</taxon>
        <taxon>Hexapoda</taxon>
        <taxon>Insecta</taxon>
        <taxon>Pterygota</taxon>
        <taxon>Neoptera</taxon>
        <taxon>Endopterygota</taxon>
        <taxon>Lepidoptera</taxon>
        <taxon>Glossata</taxon>
        <taxon>Ditrysia</taxon>
        <taxon>Bombycoidea</taxon>
        <taxon>Lasiocampidae</taxon>
        <taxon>Dendrolimus</taxon>
    </lineage>
</organism>
<name>A0ACC1CNP9_9NEOP</name>
<evidence type="ECO:0000313" key="1">
    <source>
        <dbReference type="EMBL" id="KAJ0173076.1"/>
    </source>
</evidence>
<reference evidence="1 2" key="1">
    <citation type="journal article" date="2021" name="Front. Genet.">
        <title>Chromosome-Level Genome Assembly Reveals Significant Gene Expansion in the Toll and IMD Signaling Pathways of Dendrolimus kikuchii.</title>
        <authorList>
            <person name="Zhou J."/>
            <person name="Wu P."/>
            <person name="Xiong Z."/>
            <person name="Liu N."/>
            <person name="Zhao N."/>
            <person name="Ji M."/>
            <person name="Qiu Y."/>
            <person name="Yang B."/>
        </authorList>
    </citation>
    <scope>NUCLEOTIDE SEQUENCE [LARGE SCALE GENOMIC DNA]</scope>
    <source>
        <strain evidence="1">Ann1</strain>
    </source>
</reference>